<feature type="region of interest" description="Disordered" evidence="9">
    <location>
        <begin position="139"/>
        <end position="224"/>
    </location>
</feature>
<evidence type="ECO:0000256" key="1">
    <source>
        <dbReference type="ARBA" id="ARBA00004589"/>
    </source>
</evidence>
<comment type="similarity">
    <text evidence="3">Belongs to the RBT5 family.</text>
</comment>
<evidence type="ECO:0000256" key="6">
    <source>
        <dbReference type="ARBA" id="ARBA00022729"/>
    </source>
</evidence>
<sequence length="650" mass="69396">MYKFSRVITPMQESTRILIAILLLLALCSAVEDTSSDASNSVLYDMVPDCAKDCINGFIKSEYTPMECRSPSNIKCLCRTKTTSSLTLGEAALSCVLSVCSKTVIAKSKAYHICDSVSEALPKTHQTITATVFSDMSTTMTSDAKATTETTSTSSISTTEHTPEASVATSKATSALTPTSTTSSQTSEITFYDASSSSGSQAEPTSSAEQISSDSSEDTNKKGDHGITPAAIIGMSVASGVAGSFIIGVAVFFCCRRWRRKQREQAAPHNFEIGGAMSEPSDFLKPMPRLPTDGLGLGSSYSQTSDRETMIQRPCTFHSMASVQPPSRYSPQSATVYNLGQGKEPKGQERIGFAISSDSDWENSPRTQSSQHSVARLLPDPTAGLYPKPLKWSHRPPSGETLFEEDESQQAAAAAAAAAGMVQNNSPRPGIQPKFAGLPANPRAFKQGFQAGNFKRRSGAPSALAPPFNPNTAFGTSSSDSSAAPNETSKASQPSYSSPSPNLLLAAPVNTTQTQPQNRSPSPGRQAPQPYLTPSSSTLPPGSEIVSRPRIVRGNDIKRVQIRNSPRPPSEVIAPYCPDDLWLERGRAIPPPKSREPSGELPYPSDMFPGAVHYPDSPKKKVGAVSNRVSPTSRNLTPSRRGDDLILRVD</sequence>
<evidence type="ECO:0000256" key="9">
    <source>
        <dbReference type="SAM" id="MobiDB-lite"/>
    </source>
</evidence>
<name>A0A0G4NUW6_PENC3</name>
<keyword evidence="10" id="KW-0812">Transmembrane</keyword>
<feature type="compositionally biased region" description="Polar residues" evidence="9">
    <location>
        <begin position="627"/>
        <end position="638"/>
    </location>
</feature>
<dbReference type="GO" id="GO:0098552">
    <property type="term" value="C:side of membrane"/>
    <property type="evidence" value="ECO:0007669"/>
    <property type="project" value="UniProtKB-KW"/>
</dbReference>
<feature type="domain" description="CFEM" evidence="12">
    <location>
        <begin position="44"/>
        <end position="114"/>
    </location>
</feature>
<feature type="transmembrane region" description="Helical" evidence="10">
    <location>
        <begin position="230"/>
        <end position="255"/>
    </location>
</feature>
<keyword evidence="14" id="KW-1185">Reference proteome</keyword>
<dbReference type="STRING" id="1429867.A0A0G4NUW6"/>
<protein>
    <submittedName>
        <fullName evidence="13">Str. FM013</fullName>
    </submittedName>
</protein>
<dbReference type="GO" id="GO:0005576">
    <property type="term" value="C:extracellular region"/>
    <property type="evidence" value="ECO:0007669"/>
    <property type="project" value="UniProtKB-SubCell"/>
</dbReference>
<feature type="compositionally biased region" description="Low complexity" evidence="9">
    <location>
        <begin position="168"/>
        <end position="190"/>
    </location>
</feature>
<evidence type="ECO:0000259" key="12">
    <source>
        <dbReference type="Pfam" id="PF05730"/>
    </source>
</evidence>
<dbReference type="Proteomes" id="UP000053732">
    <property type="component" value="Unassembled WGS sequence"/>
</dbReference>
<feature type="compositionally biased region" description="Polar residues" evidence="9">
    <location>
        <begin position="193"/>
        <end position="205"/>
    </location>
</feature>
<keyword evidence="8" id="KW-0449">Lipoprotein</keyword>
<reference evidence="13 14" key="1">
    <citation type="journal article" date="2014" name="Nat. Commun.">
        <title>Multiple recent horizontal transfers of a large genomic region in cheese making fungi.</title>
        <authorList>
            <person name="Cheeseman K."/>
            <person name="Ropars J."/>
            <person name="Renault P."/>
            <person name="Dupont J."/>
            <person name="Gouzy J."/>
            <person name="Branca A."/>
            <person name="Abraham A.L."/>
            <person name="Ceppi M."/>
            <person name="Conseiller E."/>
            <person name="Debuchy R."/>
            <person name="Malagnac F."/>
            <person name="Goarin A."/>
            <person name="Silar P."/>
            <person name="Lacoste S."/>
            <person name="Sallet E."/>
            <person name="Bensimon A."/>
            <person name="Giraud T."/>
            <person name="Brygoo Y."/>
        </authorList>
    </citation>
    <scope>NUCLEOTIDE SEQUENCE [LARGE SCALE GENOMIC DNA]</scope>
    <source>
        <strain evidence="14">FM 013</strain>
    </source>
</reference>
<feature type="chain" id="PRO_5005195001" evidence="11">
    <location>
        <begin position="31"/>
        <end position="650"/>
    </location>
</feature>
<keyword evidence="4" id="KW-0964">Secreted</keyword>
<evidence type="ECO:0000256" key="8">
    <source>
        <dbReference type="ARBA" id="ARBA00023288"/>
    </source>
</evidence>
<feature type="compositionally biased region" description="Polar residues" evidence="9">
    <location>
        <begin position="356"/>
        <end position="373"/>
    </location>
</feature>
<dbReference type="EMBL" id="HG793134">
    <property type="protein sequence ID" value="CRL17858.1"/>
    <property type="molecule type" value="Genomic_DNA"/>
</dbReference>
<evidence type="ECO:0000256" key="3">
    <source>
        <dbReference type="ARBA" id="ARBA00010031"/>
    </source>
</evidence>
<feature type="compositionally biased region" description="Low complexity" evidence="9">
    <location>
        <begin position="489"/>
        <end position="508"/>
    </location>
</feature>
<gene>
    <name evidence="13" type="ORF">PCAMFM013_S001g000818</name>
</gene>
<feature type="signal peptide" evidence="11">
    <location>
        <begin position="1"/>
        <end position="30"/>
    </location>
</feature>
<feature type="compositionally biased region" description="Polar residues" evidence="9">
    <location>
        <begin position="509"/>
        <end position="523"/>
    </location>
</feature>
<accession>A0A0G4NUW6</accession>
<keyword evidence="10" id="KW-1133">Transmembrane helix</keyword>
<feature type="compositionally biased region" description="Polar residues" evidence="9">
    <location>
        <begin position="470"/>
        <end position="488"/>
    </location>
</feature>
<dbReference type="Pfam" id="PF05730">
    <property type="entry name" value="CFEM"/>
    <property type="match status" value="1"/>
</dbReference>
<evidence type="ECO:0000313" key="13">
    <source>
        <dbReference type="EMBL" id="CRL17858.1"/>
    </source>
</evidence>
<evidence type="ECO:0000256" key="2">
    <source>
        <dbReference type="ARBA" id="ARBA00004613"/>
    </source>
</evidence>
<feature type="compositionally biased region" description="Low complexity" evidence="9">
    <location>
        <begin position="532"/>
        <end position="541"/>
    </location>
</feature>
<dbReference type="AlphaFoldDB" id="A0A0G4NUW6"/>
<keyword evidence="6 11" id="KW-0732">Signal</keyword>
<comment type="subcellular location">
    <subcellularLocation>
        <location evidence="1">Membrane</location>
        <topology evidence="1">Lipid-anchor</topology>
        <topology evidence="1">GPI-anchor</topology>
    </subcellularLocation>
    <subcellularLocation>
        <location evidence="2">Secreted</location>
    </subcellularLocation>
</comment>
<dbReference type="InterPro" id="IPR008427">
    <property type="entry name" value="Extracellular_membr_CFEM_dom"/>
</dbReference>
<evidence type="ECO:0000256" key="5">
    <source>
        <dbReference type="ARBA" id="ARBA00022622"/>
    </source>
</evidence>
<evidence type="ECO:0000256" key="4">
    <source>
        <dbReference type="ARBA" id="ARBA00022525"/>
    </source>
</evidence>
<feature type="compositionally biased region" description="Basic and acidic residues" evidence="9">
    <location>
        <begin position="640"/>
        <end position="650"/>
    </location>
</feature>
<proteinExistence type="inferred from homology"/>
<evidence type="ECO:0000256" key="11">
    <source>
        <dbReference type="SAM" id="SignalP"/>
    </source>
</evidence>
<keyword evidence="5" id="KW-0325">Glycoprotein</keyword>
<feature type="compositionally biased region" description="Low complexity" evidence="9">
    <location>
        <begin position="139"/>
        <end position="160"/>
    </location>
</feature>
<keyword evidence="7" id="KW-1015">Disulfide bond</keyword>
<keyword evidence="5" id="KW-0336">GPI-anchor</keyword>
<organism evidence="13 14">
    <name type="scientific">Penicillium camemberti (strain FM 013)</name>
    <dbReference type="NCBI Taxonomy" id="1429867"/>
    <lineage>
        <taxon>Eukaryota</taxon>
        <taxon>Fungi</taxon>
        <taxon>Dikarya</taxon>
        <taxon>Ascomycota</taxon>
        <taxon>Pezizomycotina</taxon>
        <taxon>Eurotiomycetes</taxon>
        <taxon>Eurotiomycetidae</taxon>
        <taxon>Eurotiales</taxon>
        <taxon>Aspergillaceae</taxon>
        <taxon>Penicillium</taxon>
    </lineage>
</organism>
<evidence type="ECO:0000256" key="7">
    <source>
        <dbReference type="ARBA" id="ARBA00023157"/>
    </source>
</evidence>
<feature type="compositionally biased region" description="Basic and acidic residues" evidence="9">
    <location>
        <begin position="582"/>
        <end position="598"/>
    </location>
</feature>
<keyword evidence="10" id="KW-0472">Membrane</keyword>
<evidence type="ECO:0000256" key="10">
    <source>
        <dbReference type="SAM" id="Phobius"/>
    </source>
</evidence>
<evidence type="ECO:0000313" key="14">
    <source>
        <dbReference type="Proteomes" id="UP000053732"/>
    </source>
</evidence>
<feature type="region of interest" description="Disordered" evidence="9">
    <location>
        <begin position="356"/>
        <end position="650"/>
    </location>
</feature>